<dbReference type="Proteomes" id="UP000245622">
    <property type="component" value="Chromosome 1"/>
</dbReference>
<dbReference type="InterPro" id="IPR002508">
    <property type="entry name" value="MurNAc-LAA_cat"/>
</dbReference>
<keyword evidence="2 7" id="KW-0378">Hydrolase</keyword>
<dbReference type="SMART" id="SM00646">
    <property type="entry name" value="Ami_3"/>
    <property type="match status" value="1"/>
</dbReference>
<feature type="domain" description="SLH" evidence="5">
    <location>
        <begin position="451"/>
        <end position="507"/>
    </location>
</feature>
<feature type="chain" id="PRO_5013092678" evidence="4">
    <location>
        <begin position="31"/>
        <end position="562"/>
    </location>
</feature>
<dbReference type="GO" id="GO:0009253">
    <property type="term" value="P:peptidoglycan catabolic process"/>
    <property type="evidence" value="ECO:0007669"/>
    <property type="project" value="InterPro"/>
</dbReference>
<dbReference type="SUPFAM" id="SSF53187">
    <property type="entry name" value="Zn-dependent exopeptidases"/>
    <property type="match status" value="1"/>
</dbReference>
<name>A0A1V1I388_9FIRM</name>
<evidence type="ECO:0000313" key="7">
    <source>
        <dbReference type="EMBL" id="CED94680.1"/>
    </source>
</evidence>
<evidence type="ECO:0000259" key="5">
    <source>
        <dbReference type="PROSITE" id="PS51272"/>
    </source>
</evidence>
<dbReference type="PANTHER" id="PTHR30404:SF0">
    <property type="entry name" value="N-ACETYLMURAMOYL-L-ALANINE AMIDASE AMIC"/>
    <property type="match status" value="1"/>
</dbReference>
<dbReference type="Pfam" id="PF01520">
    <property type="entry name" value="Amidase_3"/>
    <property type="match status" value="1"/>
</dbReference>
<dbReference type="Gene3D" id="2.30.30.40">
    <property type="entry name" value="SH3 Domains"/>
    <property type="match status" value="1"/>
</dbReference>
<protein>
    <submittedName>
        <fullName evidence="7">N-acetylmuramoyl-L-alanine amidase LytC</fullName>
        <ecNumber evidence="7">3.5.1.28</ecNumber>
    </submittedName>
</protein>
<feature type="domain" description="SLH" evidence="5">
    <location>
        <begin position="508"/>
        <end position="562"/>
    </location>
</feature>
<dbReference type="GeneID" id="82206099"/>
<dbReference type="Pfam" id="PF08239">
    <property type="entry name" value="SH3_3"/>
    <property type="match status" value="1"/>
</dbReference>
<reference evidence="7 8" key="1">
    <citation type="submission" date="2014-04" db="EMBL/GenBank/DDBJ databases">
        <authorList>
            <person name="Hornung B.V."/>
        </authorList>
    </citation>
    <scope>NUCLEOTIDE SEQUENCE [LARGE SCALE GENOMIC DNA]</scope>
    <source>
        <strain evidence="7 8">CRIB</strain>
    </source>
</reference>
<evidence type="ECO:0000256" key="1">
    <source>
        <dbReference type="ARBA" id="ARBA00022737"/>
    </source>
</evidence>
<dbReference type="KEGG" id="ril:CRIB_2076"/>
<evidence type="ECO:0000256" key="2">
    <source>
        <dbReference type="ARBA" id="ARBA00022801"/>
    </source>
</evidence>
<feature type="domain" description="SLH" evidence="5">
    <location>
        <begin position="387"/>
        <end position="450"/>
    </location>
</feature>
<keyword evidence="4" id="KW-0732">Signal</keyword>
<accession>A0A1V1I388</accession>
<keyword evidence="3" id="KW-0961">Cell wall biogenesis/degradation</keyword>
<dbReference type="PROSITE" id="PS51272">
    <property type="entry name" value="SLH"/>
    <property type="match status" value="3"/>
</dbReference>
<dbReference type="InterPro" id="IPR036028">
    <property type="entry name" value="SH3-like_dom_sf"/>
</dbReference>
<dbReference type="InterPro" id="IPR003646">
    <property type="entry name" value="SH3-like_bac-type"/>
</dbReference>
<dbReference type="Gene3D" id="3.40.630.40">
    <property type="entry name" value="Zn-dependent exopeptidases"/>
    <property type="match status" value="1"/>
</dbReference>
<dbReference type="AlphaFoldDB" id="A0A1V1I388"/>
<dbReference type="PROSITE" id="PS51781">
    <property type="entry name" value="SH3B"/>
    <property type="match status" value="1"/>
</dbReference>
<dbReference type="GO" id="GO:0030288">
    <property type="term" value="C:outer membrane-bounded periplasmic space"/>
    <property type="evidence" value="ECO:0007669"/>
    <property type="project" value="TreeGrafter"/>
</dbReference>
<evidence type="ECO:0000256" key="4">
    <source>
        <dbReference type="SAM" id="SignalP"/>
    </source>
</evidence>
<dbReference type="PANTHER" id="PTHR30404">
    <property type="entry name" value="N-ACETYLMURAMOYL-L-ALANINE AMIDASE"/>
    <property type="match status" value="1"/>
</dbReference>
<keyword evidence="1" id="KW-0677">Repeat</keyword>
<feature type="domain" description="SH3b" evidence="6">
    <location>
        <begin position="318"/>
        <end position="380"/>
    </location>
</feature>
<dbReference type="GO" id="GO:0071555">
    <property type="term" value="P:cell wall organization"/>
    <property type="evidence" value="ECO:0007669"/>
    <property type="project" value="UniProtKB-KW"/>
</dbReference>
<dbReference type="SUPFAM" id="SSF50044">
    <property type="entry name" value="SH3-domain"/>
    <property type="match status" value="1"/>
</dbReference>
<dbReference type="GO" id="GO:0008745">
    <property type="term" value="F:N-acetylmuramoyl-L-alanine amidase activity"/>
    <property type="evidence" value="ECO:0007669"/>
    <property type="project" value="UniProtKB-EC"/>
</dbReference>
<proteinExistence type="predicted"/>
<evidence type="ECO:0000259" key="6">
    <source>
        <dbReference type="PROSITE" id="PS51781"/>
    </source>
</evidence>
<dbReference type="EMBL" id="LN555523">
    <property type="protein sequence ID" value="CED94680.1"/>
    <property type="molecule type" value="Genomic_DNA"/>
</dbReference>
<dbReference type="RefSeq" id="WP_180702181.1">
    <property type="nucleotide sequence ID" value="NZ_LN555523.1"/>
</dbReference>
<keyword evidence="8" id="KW-1185">Reference proteome</keyword>
<organism evidence="7 8">
    <name type="scientific">Romboutsia ilealis</name>
    <dbReference type="NCBI Taxonomy" id="1115758"/>
    <lineage>
        <taxon>Bacteria</taxon>
        <taxon>Bacillati</taxon>
        <taxon>Bacillota</taxon>
        <taxon>Clostridia</taxon>
        <taxon>Peptostreptococcales</taxon>
        <taxon>Peptostreptococcaceae</taxon>
        <taxon>Romboutsia</taxon>
    </lineage>
</organism>
<sequence>MKYKLKIKNLIMITMLASMPTLLDTTIANADTIEDEFLSVINKYKIEDVVVEEGISLEKGEILDLSQYPNWELSDNETIEINSNGIVKAVNEGTVFLSQRIGEKVYIVEIYVPSEIPTINIVSREAKPRGYYKVFIDAGHGGTDPGSLGCGYRESDINLQVAKKVESKLKSKGIDVKMSRSSDIYYSLSERSEMANNYGADLFVSIHQNSAEQKSANGIETYYTEKKPNDKPLSNDIQTNLINKTGAINRKVKTANFAVLTQTKMTAALAECGFISNPEEANKISNPTYQDKLATGIADGIEKYLKENVIINEIQMTATGKVINANSLNVRKGPSTSFNIIGTLNGGDEVKIVGKSNDWYKIEYNGVYGYVSGSYIELNTTEPDQDNKINFTDVGKDYWAYSQIESFVEKGYIDGYEDGTFRPQDPIKRNEFVKIFNRVFGLTEKSGIVFDDTKDNWAKDEIDIAVTNGVAQGVGDNKFEPEQYITREAAAKMLANYMNIEDKNHDKINKFSDYNQISDWARDAFEGNLEKGYIQGTDEGKLAPKNNITRAEVVTILSRVIN</sequence>
<feature type="signal peptide" evidence="4">
    <location>
        <begin position="1"/>
        <end position="30"/>
    </location>
</feature>
<dbReference type="CDD" id="cd02696">
    <property type="entry name" value="MurNAc-LAA"/>
    <property type="match status" value="1"/>
</dbReference>
<evidence type="ECO:0000313" key="8">
    <source>
        <dbReference type="Proteomes" id="UP000245622"/>
    </source>
</evidence>
<evidence type="ECO:0000256" key="3">
    <source>
        <dbReference type="ARBA" id="ARBA00023316"/>
    </source>
</evidence>
<dbReference type="InterPro" id="IPR050695">
    <property type="entry name" value="N-acetylmuramoyl_amidase_3"/>
</dbReference>
<gene>
    <name evidence="7" type="ORF">CRIB_2076</name>
</gene>
<dbReference type="Pfam" id="PF00395">
    <property type="entry name" value="SLH"/>
    <property type="match status" value="3"/>
</dbReference>
<dbReference type="SMART" id="SM00287">
    <property type="entry name" value="SH3b"/>
    <property type="match status" value="1"/>
</dbReference>
<dbReference type="InterPro" id="IPR001119">
    <property type="entry name" value="SLH_dom"/>
</dbReference>
<dbReference type="EC" id="3.5.1.28" evidence="7"/>